<dbReference type="PANTHER" id="PTHR33407">
    <property type="entry name" value="PECTATE LYASE F-RELATED"/>
    <property type="match status" value="1"/>
</dbReference>
<dbReference type="GO" id="GO:0005576">
    <property type="term" value="C:extracellular region"/>
    <property type="evidence" value="ECO:0007669"/>
    <property type="project" value="UniProtKB-SubCell"/>
</dbReference>
<evidence type="ECO:0000256" key="3">
    <source>
        <dbReference type="ARBA" id="ARBA00004613"/>
    </source>
</evidence>
<dbReference type="EC" id="4.2.2.2" evidence="5"/>
<dbReference type="InterPro" id="IPR011050">
    <property type="entry name" value="Pectin_lyase_fold/virulence"/>
</dbReference>
<keyword evidence="9" id="KW-0456">Lyase</keyword>
<evidence type="ECO:0000313" key="13">
    <source>
        <dbReference type="WBParaSite" id="scf7180000424383.g12926"/>
    </source>
</evidence>
<dbReference type="GO" id="GO:0045490">
    <property type="term" value="P:pectin catabolic process"/>
    <property type="evidence" value="ECO:0007669"/>
    <property type="project" value="TreeGrafter"/>
</dbReference>
<comment type="cofactor">
    <cofactor evidence="2">
        <name>Ca(2+)</name>
        <dbReference type="ChEBI" id="CHEBI:29108"/>
    </cofactor>
</comment>
<evidence type="ECO:0000256" key="7">
    <source>
        <dbReference type="ARBA" id="ARBA00022729"/>
    </source>
</evidence>
<sequence>MFGSLPIKGHVDFEYALITAAPNMRKSCDIKGAVDGQNILQIEDGGSISNLIIDDPAKGIWCEGSCTLTNIFTQAGAGKTIIQNFCAEHFSKVWRSCGEYCFQHTRRVEMTNSKFKGPGLSLIGLNSNFHDTMYINNVKLDPSSPGISFGCQQYLGTQGAASSNPESECLPEEECSKSSCNYKKGSIFVG</sequence>
<protein>
    <recommendedName>
        <fullName evidence="11">Probable pectate lyase F</fullName>
        <ecNumber evidence="5">4.2.2.2</ecNumber>
    </recommendedName>
</protein>
<dbReference type="AlphaFoldDB" id="A0A915PB13"/>
<evidence type="ECO:0000256" key="10">
    <source>
        <dbReference type="ARBA" id="ARBA00025679"/>
    </source>
</evidence>
<evidence type="ECO:0000256" key="11">
    <source>
        <dbReference type="ARBA" id="ARBA00039895"/>
    </source>
</evidence>
<dbReference type="GO" id="GO:0030570">
    <property type="term" value="F:pectate lyase activity"/>
    <property type="evidence" value="ECO:0007669"/>
    <property type="project" value="UniProtKB-EC"/>
</dbReference>
<organism evidence="12 13">
    <name type="scientific">Meloidogyne floridensis</name>
    <dbReference type="NCBI Taxonomy" id="298350"/>
    <lineage>
        <taxon>Eukaryota</taxon>
        <taxon>Metazoa</taxon>
        <taxon>Ecdysozoa</taxon>
        <taxon>Nematoda</taxon>
        <taxon>Chromadorea</taxon>
        <taxon>Rhabditida</taxon>
        <taxon>Tylenchina</taxon>
        <taxon>Tylenchomorpha</taxon>
        <taxon>Tylenchoidea</taxon>
        <taxon>Meloidogynidae</taxon>
        <taxon>Meloidogyninae</taxon>
        <taxon>Meloidogyne</taxon>
    </lineage>
</organism>
<dbReference type="Gene3D" id="2.160.20.10">
    <property type="entry name" value="Single-stranded right-handed beta-helix, Pectin lyase-like"/>
    <property type="match status" value="2"/>
</dbReference>
<dbReference type="SUPFAM" id="SSF51126">
    <property type="entry name" value="Pectin lyase-like"/>
    <property type="match status" value="1"/>
</dbReference>
<accession>A0A915PB13</accession>
<dbReference type="InterPro" id="IPR012334">
    <property type="entry name" value="Pectin_lyas_fold"/>
</dbReference>
<keyword evidence="12" id="KW-1185">Reference proteome</keyword>
<evidence type="ECO:0000256" key="8">
    <source>
        <dbReference type="ARBA" id="ARBA00022837"/>
    </source>
</evidence>
<comment type="similarity">
    <text evidence="4">Belongs to the polysaccharide lyase 3 family.</text>
</comment>
<evidence type="ECO:0000313" key="12">
    <source>
        <dbReference type="Proteomes" id="UP000887560"/>
    </source>
</evidence>
<dbReference type="InterPro" id="IPR004898">
    <property type="entry name" value="Pectate_lyase_PlyH/PlyE-like"/>
</dbReference>
<evidence type="ECO:0000256" key="5">
    <source>
        <dbReference type="ARBA" id="ARBA00012272"/>
    </source>
</evidence>
<name>A0A915PB13_9BILA</name>
<evidence type="ECO:0000256" key="6">
    <source>
        <dbReference type="ARBA" id="ARBA00022525"/>
    </source>
</evidence>
<comment type="catalytic activity">
    <reaction evidence="1">
        <text>Eliminative cleavage of (1-&gt;4)-alpha-D-galacturonan to give oligosaccharides with 4-deoxy-alpha-D-galact-4-enuronosyl groups at their non-reducing ends.</text>
        <dbReference type="EC" id="4.2.2.2"/>
    </reaction>
</comment>
<evidence type="ECO:0000256" key="4">
    <source>
        <dbReference type="ARBA" id="ARBA00006463"/>
    </source>
</evidence>
<dbReference type="Pfam" id="PF03211">
    <property type="entry name" value="Pectate_lyase"/>
    <property type="match status" value="1"/>
</dbReference>
<keyword evidence="6" id="KW-0964">Secreted</keyword>
<dbReference type="WBParaSite" id="scf7180000424383.g12926">
    <property type="protein sequence ID" value="scf7180000424383.g12926"/>
    <property type="gene ID" value="scf7180000424383.g12926"/>
</dbReference>
<comment type="function">
    <text evidence="10">Pectinolytic enzyme consist of four classes of enzymes: pectin lyase, polygalacturonase, pectin methylesterase and rhamnogalacturonase. Among pectinolytic enzymes, pectin lyase is the most important in depolymerization of pectin, since it cleaves internal glycosidic bonds of highly methylated pectins. Favors pectate, the anion, over pectin, the methyl ester.</text>
</comment>
<evidence type="ECO:0000256" key="1">
    <source>
        <dbReference type="ARBA" id="ARBA00000695"/>
    </source>
</evidence>
<dbReference type="Proteomes" id="UP000887560">
    <property type="component" value="Unplaced"/>
</dbReference>
<keyword evidence="7" id="KW-0732">Signal</keyword>
<dbReference type="PANTHER" id="PTHR33407:SF9">
    <property type="entry name" value="PECTATE LYASE F-RELATED"/>
    <property type="match status" value="1"/>
</dbReference>
<reference evidence="13" key="1">
    <citation type="submission" date="2022-11" db="UniProtKB">
        <authorList>
            <consortium name="WormBaseParasite"/>
        </authorList>
    </citation>
    <scope>IDENTIFICATION</scope>
</reference>
<keyword evidence="8" id="KW-0106">Calcium</keyword>
<evidence type="ECO:0000256" key="2">
    <source>
        <dbReference type="ARBA" id="ARBA00001913"/>
    </source>
</evidence>
<comment type="subcellular location">
    <subcellularLocation>
        <location evidence="3">Secreted</location>
    </subcellularLocation>
</comment>
<evidence type="ECO:0000256" key="9">
    <source>
        <dbReference type="ARBA" id="ARBA00023239"/>
    </source>
</evidence>
<proteinExistence type="inferred from homology"/>